<evidence type="ECO:0000256" key="8">
    <source>
        <dbReference type="PROSITE-ProRule" id="PRU10057"/>
    </source>
</evidence>
<evidence type="ECO:0000313" key="10">
    <source>
        <dbReference type="EMBL" id="GGU43431.1"/>
    </source>
</evidence>
<evidence type="ECO:0000256" key="3">
    <source>
        <dbReference type="ARBA" id="ARBA00023001"/>
    </source>
</evidence>
<dbReference type="PANTHER" id="PTHR34876">
    <property type="match status" value="1"/>
</dbReference>
<dbReference type="Pfam" id="PF01341">
    <property type="entry name" value="Glyco_hydro_6"/>
    <property type="match status" value="1"/>
</dbReference>
<dbReference type="PRINTS" id="PR00733">
    <property type="entry name" value="GLHYDRLASE6"/>
</dbReference>
<accession>A0ABQ2ULB2</accession>
<dbReference type="EMBL" id="BMRE01000016">
    <property type="protein sequence ID" value="GGU43431.1"/>
    <property type="molecule type" value="Genomic_DNA"/>
</dbReference>
<dbReference type="Proteomes" id="UP000649573">
    <property type="component" value="Unassembled WGS sequence"/>
</dbReference>
<dbReference type="Gene3D" id="3.20.20.40">
    <property type="entry name" value="1, 4-beta cellobiohydrolase"/>
    <property type="match status" value="1"/>
</dbReference>
<keyword evidence="4" id="KW-1015">Disulfide bond</keyword>
<evidence type="ECO:0000313" key="11">
    <source>
        <dbReference type="Proteomes" id="UP000649573"/>
    </source>
</evidence>
<dbReference type="PIRSF" id="PIRSF001100">
    <property type="entry name" value="Beta_cellobiohydrolase"/>
    <property type="match status" value="1"/>
</dbReference>
<evidence type="ECO:0000256" key="4">
    <source>
        <dbReference type="ARBA" id="ARBA00023157"/>
    </source>
</evidence>
<dbReference type="PANTHER" id="PTHR34876:SF4">
    <property type="entry name" value="1,4-BETA-D-GLUCAN CELLOBIOHYDROLASE C-RELATED"/>
    <property type="match status" value="1"/>
</dbReference>
<dbReference type="InterPro" id="IPR001524">
    <property type="entry name" value="Glyco_hydro_6_CS"/>
</dbReference>
<organism evidence="10 11">
    <name type="scientific">Lentzea flava</name>
    <dbReference type="NCBI Taxonomy" id="103732"/>
    <lineage>
        <taxon>Bacteria</taxon>
        <taxon>Bacillati</taxon>
        <taxon>Actinomycetota</taxon>
        <taxon>Actinomycetes</taxon>
        <taxon>Pseudonocardiales</taxon>
        <taxon>Pseudonocardiaceae</taxon>
        <taxon>Lentzea</taxon>
    </lineage>
</organism>
<dbReference type="SUPFAM" id="SSF51989">
    <property type="entry name" value="Glycosyl hydrolases family 6, cellulases"/>
    <property type="match status" value="1"/>
</dbReference>
<keyword evidence="2 9" id="KW-0378">Hydrolase</keyword>
<dbReference type="InterPro" id="IPR036434">
    <property type="entry name" value="Beta_cellobiohydrolase_sf"/>
</dbReference>
<evidence type="ECO:0000256" key="6">
    <source>
        <dbReference type="ARBA" id="ARBA00023295"/>
    </source>
</evidence>
<keyword evidence="5 9" id="KW-0119">Carbohydrate metabolism</keyword>
<proteinExistence type="inferred from homology"/>
<gene>
    <name evidence="10" type="ORF">GCM10010178_39920</name>
</gene>
<feature type="active site" description="Proton donor" evidence="8">
    <location>
        <position position="145"/>
    </location>
</feature>
<evidence type="ECO:0000256" key="7">
    <source>
        <dbReference type="ARBA" id="ARBA00023326"/>
    </source>
</evidence>
<keyword evidence="6 9" id="KW-0326">Glycosidase</keyword>
<dbReference type="PROSITE" id="PS00656">
    <property type="entry name" value="GLYCOSYL_HYDROL_F6_2"/>
    <property type="match status" value="1"/>
</dbReference>
<sequence length="314" mass="32626">MWWTVRLLGVVTLLLVAAAGPATAASPIDLTSGFYVNTNSLPATWARNNPNDSRAARIQSSIGSKPIARWFGNDSDIGSTVANYTGAADGNDKLPVLVAYNIPGRDACGGHSGGGAGTVSAYRTWISSFAAGIGTKPAVVIIEPDALADFGCMTQSQIDERVGMILYATQMFQQKAPNTYAYLDAGNSGWVAADVMASRLRSAGITNVRGFSVNVSNFYTTSQSATYANSVVGYLGTGSKFVIDTSRNGNGHNGEWCNPAGRRLGVTAQVGGSGADMLLWVKTPGVSDGPCGIAPTTPAGEFNPDLAIRLIDGT</sequence>
<evidence type="ECO:0000256" key="1">
    <source>
        <dbReference type="ARBA" id="ARBA00022729"/>
    </source>
</evidence>
<comment type="caution">
    <text evidence="10">The sequence shown here is derived from an EMBL/GenBank/DDBJ whole genome shotgun (WGS) entry which is preliminary data.</text>
</comment>
<evidence type="ECO:0000256" key="9">
    <source>
        <dbReference type="RuleBase" id="RU361186"/>
    </source>
</evidence>
<reference evidence="11" key="1">
    <citation type="journal article" date="2019" name="Int. J. Syst. Evol. Microbiol.">
        <title>The Global Catalogue of Microorganisms (GCM) 10K type strain sequencing project: providing services to taxonomists for standard genome sequencing and annotation.</title>
        <authorList>
            <consortium name="The Broad Institute Genomics Platform"/>
            <consortium name="The Broad Institute Genome Sequencing Center for Infectious Disease"/>
            <person name="Wu L."/>
            <person name="Ma J."/>
        </authorList>
    </citation>
    <scope>NUCLEOTIDE SEQUENCE [LARGE SCALE GENOMIC DNA]</scope>
    <source>
        <strain evidence="11">JCM 3296</strain>
    </source>
</reference>
<dbReference type="RefSeq" id="WP_189255211.1">
    <property type="nucleotide sequence ID" value="NZ_BMRE01000016.1"/>
</dbReference>
<keyword evidence="7 9" id="KW-0624">Polysaccharide degradation</keyword>
<keyword evidence="1 9" id="KW-0732">Signal</keyword>
<keyword evidence="3 9" id="KW-0136">Cellulose degradation</keyword>
<evidence type="ECO:0000256" key="2">
    <source>
        <dbReference type="ARBA" id="ARBA00022801"/>
    </source>
</evidence>
<comment type="similarity">
    <text evidence="9">Belongs to the glycosyl hydrolase family 6.</text>
</comment>
<dbReference type="InterPro" id="IPR016288">
    <property type="entry name" value="Beta_cellobiohydrolase"/>
</dbReference>
<feature type="chain" id="PRO_5044994915" description="Glucanase" evidence="9">
    <location>
        <begin position="25"/>
        <end position="314"/>
    </location>
</feature>
<protein>
    <recommendedName>
        <fullName evidence="9">Glucanase</fullName>
        <ecNumber evidence="9">3.2.1.-</ecNumber>
    </recommendedName>
</protein>
<name>A0ABQ2ULB2_9PSEU</name>
<evidence type="ECO:0000256" key="5">
    <source>
        <dbReference type="ARBA" id="ARBA00023277"/>
    </source>
</evidence>
<dbReference type="EC" id="3.2.1.-" evidence="9"/>
<keyword evidence="11" id="KW-1185">Reference proteome</keyword>
<feature type="signal peptide" evidence="9">
    <location>
        <begin position="1"/>
        <end position="24"/>
    </location>
</feature>